<dbReference type="PATRIC" id="fig|1618364.3.peg.574"/>
<dbReference type="AlphaFoldDB" id="A0A0G1V1V4"/>
<evidence type="ECO:0000313" key="5">
    <source>
        <dbReference type="Proteomes" id="UP000034502"/>
    </source>
</evidence>
<comment type="cofactor">
    <cofactor evidence="1">
        <name>pyridoxal 5'-phosphate</name>
        <dbReference type="ChEBI" id="CHEBI:597326"/>
    </cofactor>
</comment>
<dbReference type="PANTHER" id="PTHR11680:SF35">
    <property type="entry name" value="SERINE HYDROXYMETHYLTRANSFERASE 1"/>
    <property type="match status" value="1"/>
</dbReference>
<keyword evidence="4" id="KW-0808">Transferase</keyword>
<evidence type="ECO:0000256" key="2">
    <source>
        <dbReference type="ARBA" id="ARBA00022898"/>
    </source>
</evidence>
<dbReference type="EMBL" id="LCNU01000015">
    <property type="protein sequence ID" value="KKU63955.1"/>
    <property type="molecule type" value="Genomic_DNA"/>
</dbReference>
<evidence type="ECO:0000313" key="4">
    <source>
        <dbReference type="EMBL" id="KKU63955.1"/>
    </source>
</evidence>
<dbReference type="GO" id="GO:0019264">
    <property type="term" value="P:glycine biosynthetic process from serine"/>
    <property type="evidence" value="ECO:0007669"/>
    <property type="project" value="TreeGrafter"/>
</dbReference>
<dbReference type="InterPro" id="IPR049943">
    <property type="entry name" value="Ser_HO-MeTrfase-like"/>
</dbReference>
<dbReference type="SUPFAM" id="SSF53383">
    <property type="entry name" value="PLP-dependent transferases"/>
    <property type="match status" value="1"/>
</dbReference>
<dbReference type="GO" id="GO:0005737">
    <property type="term" value="C:cytoplasm"/>
    <property type="evidence" value="ECO:0007669"/>
    <property type="project" value="TreeGrafter"/>
</dbReference>
<dbReference type="InterPro" id="IPR015421">
    <property type="entry name" value="PyrdxlP-dep_Trfase_major"/>
</dbReference>
<dbReference type="GO" id="GO:0004372">
    <property type="term" value="F:glycine hydroxymethyltransferase activity"/>
    <property type="evidence" value="ECO:0007669"/>
    <property type="project" value="TreeGrafter"/>
</dbReference>
<dbReference type="Pfam" id="PF00464">
    <property type="entry name" value="SHMT"/>
    <property type="match status" value="1"/>
</dbReference>
<dbReference type="GO" id="GO:0046653">
    <property type="term" value="P:tetrahydrofolate metabolic process"/>
    <property type="evidence" value="ECO:0007669"/>
    <property type="project" value="TreeGrafter"/>
</dbReference>
<dbReference type="Gene3D" id="3.40.640.10">
    <property type="entry name" value="Type I PLP-dependent aspartate aminotransferase-like (Major domain)"/>
    <property type="match status" value="1"/>
</dbReference>
<sequence length="97" mass="11100">MAKQKRDKTFELIEKETQRQNDTLQMIPSENYASAAVREAMGSVFTNKYAEGYPGKRYYQGNEVVDELENLCRESGKPALPVSTARLCIIFWTKMGK</sequence>
<dbReference type="GO" id="GO:0030170">
    <property type="term" value="F:pyridoxal phosphate binding"/>
    <property type="evidence" value="ECO:0007669"/>
    <property type="project" value="TreeGrafter"/>
</dbReference>
<dbReference type="GO" id="GO:0008168">
    <property type="term" value="F:methyltransferase activity"/>
    <property type="evidence" value="ECO:0007669"/>
    <property type="project" value="UniProtKB-KW"/>
</dbReference>
<organism evidence="4 5">
    <name type="scientific">Candidatus Amesbacteria bacterium GW2011_GWC1_47_15</name>
    <dbReference type="NCBI Taxonomy" id="1618364"/>
    <lineage>
        <taxon>Bacteria</taxon>
        <taxon>Candidatus Amesiibacteriota</taxon>
    </lineage>
</organism>
<dbReference type="Proteomes" id="UP000034502">
    <property type="component" value="Unassembled WGS sequence"/>
</dbReference>
<dbReference type="InterPro" id="IPR015422">
    <property type="entry name" value="PyrdxlP-dep_Trfase_small"/>
</dbReference>
<proteinExistence type="predicted"/>
<name>A0A0G1V1V4_9BACT</name>
<evidence type="ECO:0000259" key="3">
    <source>
        <dbReference type="Pfam" id="PF00464"/>
    </source>
</evidence>
<dbReference type="PANTHER" id="PTHR11680">
    <property type="entry name" value="SERINE HYDROXYMETHYLTRANSFERASE"/>
    <property type="match status" value="1"/>
</dbReference>
<keyword evidence="4" id="KW-0489">Methyltransferase</keyword>
<gene>
    <name evidence="4" type="ORF">UX86_C0015G0045</name>
</gene>
<dbReference type="InterPro" id="IPR039429">
    <property type="entry name" value="SHMT-like_dom"/>
</dbReference>
<protein>
    <submittedName>
        <fullName evidence="4">Serine hydroxymethyltransferase</fullName>
    </submittedName>
</protein>
<comment type="caution">
    <text evidence="4">The sequence shown here is derived from an EMBL/GenBank/DDBJ whole genome shotgun (WGS) entry which is preliminary data.</text>
</comment>
<dbReference type="GO" id="GO:0032259">
    <property type="term" value="P:methylation"/>
    <property type="evidence" value="ECO:0007669"/>
    <property type="project" value="UniProtKB-KW"/>
</dbReference>
<reference evidence="4 5" key="1">
    <citation type="journal article" date="2015" name="Nature">
        <title>rRNA introns, odd ribosomes, and small enigmatic genomes across a large radiation of phyla.</title>
        <authorList>
            <person name="Brown C.T."/>
            <person name="Hug L.A."/>
            <person name="Thomas B.C."/>
            <person name="Sharon I."/>
            <person name="Castelle C.J."/>
            <person name="Singh A."/>
            <person name="Wilkins M.J."/>
            <person name="Williams K.H."/>
            <person name="Banfield J.F."/>
        </authorList>
    </citation>
    <scope>NUCLEOTIDE SEQUENCE [LARGE SCALE GENOMIC DNA]</scope>
</reference>
<dbReference type="STRING" id="1618364.UX86_C0015G0045"/>
<dbReference type="InterPro" id="IPR015424">
    <property type="entry name" value="PyrdxlP-dep_Trfase"/>
</dbReference>
<keyword evidence="2" id="KW-0663">Pyridoxal phosphate</keyword>
<feature type="domain" description="Serine hydroxymethyltransferase-like" evidence="3">
    <location>
        <begin position="7"/>
        <end position="82"/>
    </location>
</feature>
<accession>A0A0G1V1V4</accession>
<evidence type="ECO:0000256" key="1">
    <source>
        <dbReference type="ARBA" id="ARBA00001933"/>
    </source>
</evidence>
<dbReference type="Gene3D" id="3.90.1150.10">
    <property type="entry name" value="Aspartate Aminotransferase, domain 1"/>
    <property type="match status" value="1"/>
</dbReference>